<accession>A0A0G1MKZ7</accession>
<dbReference type="STRING" id="1618993.UX09_C0013G0005"/>
<evidence type="ECO:0000313" key="3">
    <source>
        <dbReference type="Proteomes" id="UP000034354"/>
    </source>
</evidence>
<sequence length="650" mass="73211">MKNSGEQFLHQKVPSLHTSKPVEHEVVRRRRNDQEASQKPADKLADWLKVLEKTHMGHREDPRVFERIKDFYRKQNVTITLGDIPKSYWNNKAEIMIRQGYGGDLAKSGVQKQVWADENNQEHTDYLFPDEMKEQELAVIISNQKRSLDAWLDYLTSPDALYPTWAKYWSFTSMLKMGKYEKVEAKDEDEDENKVRARFQRRTKTTTSSFPLLNPRALAKTIGVMAAYVEEKTKPKDQRQPAANVSKRLSDQEFQRLLSAEKFSDLYAQFLLEIPEYSTEGLKETRGQWRKFPQGSKPDELVKSLGGYPLEWCTADPDTARTQLQGGDFYVYYSFNEDGQPVIPRLAIRMEGKNKIAESPRGIAPNQNLDPYIHKVLDEKLVEFGVEGEKYKKRLANMERLTFLWENKKQKSANELLIEDLRFLYEFDSKIEGFGYEKDPRIQEVLAGRDPKDDLSTVIRCSRDQISTTKEEALRGEIRYHYGNLNLSGLTTAEGLTLPETIGGYLDLIGLTTAEGLALPETIGGSLDLRCLTTAEGLTLPETIGGYLDLRCLTTAEVTLPETIGGDLNLSGLTTAEGLTLPETIGGSLNLRGLTTAEGLTLPKTIGGYLDLIGLTTAEGLTLPETIGGYLYLSGLTTAEGPAVLPQLKV</sequence>
<dbReference type="EMBL" id="LCKW01000013">
    <property type="protein sequence ID" value="KKU08762.1"/>
    <property type="molecule type" value="Genomic_DNA"/>
</dbReference>
<protein>
    <submittedName>
        <fullName evidence="2">Uncharacterized protein</fullName>
    </submittedName>
</protein>
<organism evidence="2 3">
    <name type="scientific">Candidatus Uhrbacteria bacterium GW2011_GWE2_45_35</name>
    <dbReference type="NCBI Taxonomy" id="1618993"/>
    <lineage>
        <taxon>Bacteria</taxon>
        <taxon>Candidatus Uhriibacteriota</taxon>
    </lineage>
</organism>
<comment type="caution">
    <text evidence="2">The sequence shown here is derived from an EMBL/GenBank/DDBJ whole genome shotgun (WGS) entry which is preliminary data.</text>
</comment>
<name>A0A0G1MKZ7_9BACT</name>
<dbReference type="AlphaFoldDB" id="A0A0G1MKZ7"/>
<evidence type="ECO:0000256" key="1">
    <source>
        <dbReference type="SAM" id="MobiDB-lite"/>
    </source>
</evidence>
<evidence type="ECO:0000313" key="2">
    <source>
        <dbReference type="EMBL" id="KKU08762.1"/>
    </source>
</evidence>
<gene>
    <name evidence="2" type="ORF">UX09_C0013G0005</name>
</gene>
<dbReference type="PATRIC" id="fig|1618993.3.peg.309"/>
<feature type="compositionally biased region" description="Basic and acidic residues" evidence="1">
    <location>
        <begin position="20"/>
        <end position="41"/>
    </location>
</feature>
<reference evidence="2 3" key="1">
    <citation type="journal article" date="2015" name="Nature">
        <title>rRNA introns, odd ribosomes, and small enigmatic genomes across a large radiation of phyla.</title>
        <authorList>
            <person name="Brown C.T."/>
            <person name="Hug L.A."/>
            <person name="Thomas B.C."/>
            <person name="Sharon I."/>
            <person name="Castelle C.J."/>
            <person name="Singh A."/>
            <person name="Wilkins M.J."/>
            <person name="Williams K.H."/>
            <person name="Banfield J.F."/>
        </authorList>
    </citation>
    <scope>NUCLEOTIDE SEQUENCE [LARGE SCALE GENOMIC DNA]</scope>
</reference>
<dbReference type="Proteomes" id="UP000034354">
    <property type="component" value="Unassembled WGS sequence"/>
</dbReference>
<feature type="region of interest" description="Disordered" evidence="1">
    <location>
        <begin position="1"/>
        <end position="41"/>
    </location>
</feature>
<proteinExistence type="predicted"/>